<evidence type="ECO:0000256" key="1">
    <source>
        <dbReference type="ARBA" id="ARBA00038158"/>
    </source>
</evidence>
<dbReference type="Gene3D" id="3.40.50.150">
    <property type="entry name" value="Vaccinia Virus protein VP39"/>
    <property type="match status" value="1"/>
</dbReference>
<gene>
    <name evidence="3" type="ORF">CkaCkLH20_10377</name>
</gene>
<dbReference type="RefSeq" id="XP_038741501.1">
    <property type="nucleotide sequence ID" value="XM_038893091.1"/>
</dbReference>
<dbReference type="GO" id="GO:0032259">
    <property type="term" value="P:methylation"/>
    <property type="evidence" value="ECO:0007669"/>
    <property type="project" value="UniProtKB-KW"/>
</dbReference>
<dbReference type="PANTHER" id="PTHR43591">
    <property type="entry name" value="METHYLTRANSFERASE"/>
    <property type="match status" value="1"/>
</dbReference>
<dbReference type="CDD" id="cd02440">
    <property type="entry name" value="AdoMet_MTases"/>
    <property type="match status" value="1"/>
</dbReference>
<reference evidence="3" key="2">
    <citation type="submission" date="2020-11" db="EMBL/GenBank/DDBJ databases">
        <title>Whole genome sequencing of Colletotrichum sp.</title>
        <authorList>
            <person name="Li H."/>
        </authorList>
    </citation>
    <scope>NUCLEOTIDE SEQUENCE</scope>
    <source>
        <strain evidence="3">CkLH20</strain>
    </source>
</reference>
<dbReference type="OrthoDB" id="2013972at2759"/>
<evidence type="ECO:0000313" key="3">
    <source>
        <dbReference type="EMBL" id="KAF9872040.1"/>
    </source>
</evidence>
<dbReference type="SUPFAM" id="SSF53335">
    <property type="entry name" value="S-adenosyl-L-methionine-dependent methyltransferases"/>
    <property type="match status" value="1"/>
</dbReference>
<dbReference type="PROSITE" id="PS00028">
    <property type="entry name" value="ZINC_FINGER_C2H2_1"/>
    <property type="match status" value="1"/>
</dbReference>
<dbReference type="AlphaFoldDB" id="A0A9P6LGX6"/>
<accession>A0A9P6LGX6</accession>
<keyword evidence="3" id="KW-0489">Methyltransferase</keyword>
<dbReference type="Pfam" id="PF13489">
    <property type="entry name" value="Methyltransf_23"/>
    <property type="match status" value="1"/>
</dbReference>
<evidence type="ECO:0000313" key="4">
    <source>
        <dbReference type="Proteomes" id="UP000781932"/>
    </source>
</evidence>
<dbReference type="InterPro" id="IPR029063">
    <property type="entry name" value="SAM-dependent_MTases_sf"/>
</dbReference>
<dbReference type="PANTHER" id="PTHR43591:SF24">
    <property type="entry name" value="2-METHOXY-6-POLYPRENYL-1,4-BENZOQUINOL METHYLASE, MITOCHONDRIAL"/>
    <property type="match status" value="1"/>
</dbReference>
<keyword evidence="4" id="KW-1185">Reference proteome</keyword>
<protein>
    <submittedName>
        <fullName evidence="3">Methyltransferase domain-containing protein</fullName>
    </submittedName>
</protein>
<evidence type="ECO:0000259" key="2">
    <source>
        <dbReference type="PROSITE" id="PS00028"/>
    </source>
</evidence>
<proteinExistence type="inferred from homology"/>
<organism evidence="3 4">
    <name type="scientific">Colletotrichum karsti</name>
    <dbReference type="NCBI Taxonomy" id="1095194"/>
    <lineage>
        <taxon>Eukaryota</taxon>
        <taxon>Fungi</taxon>
        <taxon>Dikarya</taxon>
        <taxon>Ascomycota</taxon>
        <taxon>Pezizomycotina</taxon>
        <taxon>Sordariomycetes</taxon>
        <taxon>Hypocreomycetidae</taxon>
        <taxon>Glomerellales</taxon>
        <taxon>Glomerellaceae</taxon>
        <taxon>Colletotrichum</taxon>
        <taxon>Colletotrichum boninense species complex</taxon>
    </lineage>
</organism>
<dbReference type="GeneID" id="62166165"/>
<dbReference type="Proteomes" id="UP000781932">
    <property type="component" value="Unassembled WGS sequence"/>
</dbReference>
<name>A0A9P6LGX6_9PEZI</name>
<comment type="caution">
    <text evidence="3">The sequence shown here is derived from an EMBL/GenBank/DDBJ whole genome shotgun (WGS) entry which is preliminary data.</text>
</comment>
<dbReference type="EMBL" id="JAATWM020000040">
    <property type="protein sequence ID" value="KAF9872040.1"/>
    <property type="molecule type" value="Genomic_DNA"/>
</dbReference>
<comment type="similarity">
    <text evidence="1">Belongs to the methyltransferase superfamily. LaeA methyltransferase family.</text>
</comment>
<keyword evidence="3" id="KW-0808">Transferase</keyword>
<dbReference type="InterPro" id="IPR013087">
    <property type="entry name" value="Znf_C2H2_type"/>
</dbReference>
<feature type="domain" description="C2H2-type" evidence="2">
    <location>
        <begin position="6"/>
        <end position="30"/>
    </location>
</feature>
<sequence length="345" mass="39500">MPRTLCLTGGCGGGVRFAAALMAHVQEDTHQNDDESDRISIDAESFDDTPLSSMISVRPSLRDYQKENGRTYHKLSEGNLQHQLWLFTWNEQLCMCPMGNKAKRVLDLGTGTGIWAIDFADLHPEATVTGVDLSPIQPDYVPPNCIFEIEDVERPWRWTIPFDFIFVRHMNACFESWETMLSQAFQHLEPGGYIELQDNSFPILCPDDSMPPDSAIARWSSLLMEGTNKINRPIDVPSRFKRLLEEAGFECVEEHKRIWPINSWPAKRKLKEMGWWVRETTLAGIEASTLALFTRVLGWTVEETRDFCEEVKVEMASRSVHAYWNVYVASVPQAEYPRDMLLGSY</sequence>
<dbReference type="GO" id="GO:0008168">
    <property type="term" value="F:methyltransferase activity"/>
    <property type="evidence" value="ECO:0007669"/>
    <property type="project" value="UniProtKB-KW"/>
</dbReference>
<reference evidence="3" key="1">
    <citation type="submission" date="2020-03" db="EMBL/GenBank/DDBJ databases">
        <authorList>
            <person name="He L."/>
        </authorList>
    </citation>
    <scope>NUCLEOTIDE SEQUENCE</scope>
    <source>
        <strain evidence="3">CkLH20</strain>
    </source>
</reference>